<dbReference type="GO" id="GO:0016887">
    <property type="term" value="F:ATP hydrolysis activity"/>
    <property type="evidence" value="ECO:0007669"/>
    <property type="project" value="InterPro"/>
</dbReference>
<dbReference type="SUPFAM" id="SSF52540">
    <property type="entry name" value="P-loop containing nucleoside triphosphate hydrolases"/>
    <property type="match status" value="1"/>
</dbReference>
<evidence type="ECO:0000313" key="7">
    <source>
        <dbReference type="Proteomes" id="UP000006967"/>
    </source>
</evidence>
<evidence type="ECO:0000256" key="2">
    <source>
        <dbReference type="ARBA" id="ARBA00022448"/>
    </source>
</evidence>
<sequence length="143" mass="15588">MTTDLITVKQVTKTYGSKSKEITALKDISLSIPKGTTLGIIGESGSGKTTLGKLIAGIESPTSGEIDYNGQVVHKLKASHKRDFLQKVQFIFQDSTAALNPRWKVRDSVTEGYISFGLGDKGLKDKVADDALKRVGLDRRYID</sequence>
<gene>
    <name evidence="6" type="ORF">IK5_04939</name>
</gene>
<dbReference type="Proteomes" id="UP000006967">
    <property type="component" value="Unassembled WGS sequence"/>
</dbReference>
<keyword evidence="3" id="KW-0547">Nucleotide-binding</keyword>
<keyword evidence="4" id="KW-0067">ATP-binding</keyword>
<dbReference type="InterPro" id="IPR050319">
    <property type="entry name" value="ABC_transp_ATP-bind"/>
</dbReference>
<proteinExistence type="inferred from homology"/>
<keyword evidence="2" id="KW-0813">Transport</keyword>
<dbReference type="Gene3D" id="3.40.50.300">
    <property type="entry name" value="P-loop containing nucleotide triphosphate hydrolases"/>
    <property type="match status" value="1"/>
</dbReference>
<evidence type="ECO:0000259" key="5">
    <source>
        <dbReference type="Pfam" id="PF00005"/>
    </source>
</evidence>
<evidence type="ECO:0000256" key="1">
    <source>
        <dbReference type="ARBA" id="ARBA00005417"/>
    </source>
</evidence>
<feature type="domain" description="ABC transporter" evidence="5">
    <location>
        <begin position="25"/>
        <end position="138"/>
    </location>
</feature>
<evidence type="ECO:0000256" key="3">
    <source>
        <dbReference type="ARBA" id="ARBA00022741"/>
    </source>
</evidence>
<dbReference type="PANTHER" id="PTHR43776:SF7">
    <property type="entry name" value="D,D-DIPEPTIDE TRANSPORT ATP-BINDING PROTEIN DDPF-RELATED"/>
    <property type="match status" value="1"/>
</dbReference>
<evidence type="ECO:0000256" key="4">
    <source>
        <dbReference type="ARBA" id="ARBA00022840"/>
    </source>
</evidence>
<protein>
    <recommendedName>
        <fullName evidence="5">ABC transporter domain-containing protein</fullName>
    </recommendedName>
</protein>
<name>A0A9W5KSZ0_BACCE</name>
<dbReference type="InterPro" id="IPR003439">
    <property type="entry name" value="ABC_transporter-like_ATP-bd"/>
</dbReference>
<organism evidence="6 7">
    <name type="scientific">Bacillus cereus VD154</name>
    <dbReference type="NCBI Taxonomy" id="1053238"/>
    <lineage>
        <taxon>Bacteria</taxon>
        <taxon>Bacillati</taxon>
        <taxon>Bacillota</taxon>
        <taxon>Bacilli</taxon>
        <taxon>Bacillales</taxon>
        <taxon>Bacillaceae</taxon>
        <taxon>Bacillus</taxon>
        <taxon>Bacillus cereus group</taxon>
    </lineage>
</organism>
<dbReference type="EMBL" id="AHFG01000060">
    <property type="protein sequence ID" value="EJR68446.1"/>
    <property type="molecule type" value="Genomic_DNA"/>
</dbReference>
<reference evidence="6 7" key="1">
    <citation type="submission" date="2012-04" db="EMBL/GenBank/DDBJ databases">
        <title>The Genome Sequence of Bacillus cereus VD154.</title>
        <authorList>
            <consortium name="The Broad Institute Genome Sequencing Platform"/>
            <consortium name="The Broad Institute Genome Sequencing Center for Infectious Disease"/>
            <person name="Feldgarden M."/>
            <person name="Van der Auwera G.A."/>
            <person name="Mahillon J."/>
            <person name="Duprez V."/>
            <person name="Timmery S."/>
            <person name="Mattelet C."/>
            <person name="Dierick K."/>
            <person name="Sun M."/>
            <person name="Yu Z."/>
            <person name="Zhu L."/>
            <person name="Hu X."/>
            <person name="Shank E.B."/>
            <person name="Swiecicka I."/>
            <person name="Hansen B.M."/>
            <person name="Andrup L."/>
            <person name="Young S.K."/>
            <person name="Zeng Q."/>
            <person name="Gargeya S."/>
            <person name="Fitzgerald M."/>
            <person name="Haas B."/>
            <person name="Abouelleil A."/>
            <person name="Alvarado L."/>
            <person name="Arachchi H.M."/>
            <person name="Berlin A."/>
            <person name="Chapman S.B."/>
            <person name="Goldberg J."/>
            <person name="Griggs A."/>
            <person name="Gujja S."/>
            <person name="Hansen M."/>
            <person name="Howarth C."/>
            <person name="Imamovic A."/>
            <person name="Larimer J."/>
            <person name="McCowen C."/>
            <person name="Montmayeur A."/>
            <person name="Murphy C."/>
            <person name="Neiman D."/>
            <person name="Pearson M."/>
            <person name="Priest M."/>
            <person name="Roberts A."/>
            <person name="Saif S."/>
            <person name="Shea T."/>
            <person name="Sisk P."/>
            <person name="Sykes S."/>
            <person name="Wortman J."/>
            <person name="Nusbaum C."/>
            <person name="Birren B."/>
        </authorList>
    </citation>
    <scope>NUCLEOTIDE SEQUENCE [LARGE SCALE GENOMIC DNA]</scope>
    <source>
        <strain evidence="6 7">VD154</strain>
    </source>
</reference>
<dbReference type="PANTHER" id="PTHR43776">
    <property type="entry name" value="TRANSPORT ATP-BINDING PROTEIN"/>
    <property type="match status" value="1"/>
</dbReference>
<dbReference type="GO" id="GO:0005524">
    <property type="term" value="F:ATP binding"/>
    <property type="evidence" value="ECO:0007669"/>
    <property type="project" value="UniProtKB-KW"/>
</dbReference>
<accession>A0A9W5KSZ0</accession>
<comment type="caution">
    <text evidence="6">The sequence shown here is derived from an EMBL/GenBank/DDBJ whole genome shotgun (WGS) entry which is preliminary data.</text>
</comment>
<evidence type="ECO:0000313" key="6">
    <source>
        <dbReference type="EMBL" id="EJR68446.1"/>
    </source>
</evidence>
<dbReference type="InterPro" id="IPR027417">
    <property type="entry name" value="P-loop_NTPase"/>
</dbReference>
<dbReference type="AlphaFoldDB" id="A0A9W5KSZ0"/>
<comment type="similarity">
    <text evidence="1">Belongs to the ABC transporter superfamily.</text>
</comment>
<dbReference type="Pfam" id="PF00005">
    <property type="entry name" value="ABC_tran"/>
    <property type="match status" value="1"/>
</dbReference>